<name>A0A183HWQ5_9BILA</name>
<organism evidence="3">
    <name type="scientific">Onchocerca flexuosa</name>
    <dbReference type="NCBI Taxonomy" id="387005"/>
    <lineage>
        <taxon>Eukaryota</taxon>
        <taxon>Metazoa</taxon>
        <taxon>Ecdysozoa</taxon>
        <taxon>Nematoda</taxon>
        <taxon>Chromadorea</taxon>
        <taxon>Rhabditida</taxon>
        <taxon>Spirurina</taxon>
        <taxon>Spiruromorpha</taxon>
        <taxon>Filarioidea</taxon>
        <taxon>Onchocercidae</taxon>
        <taxon>Onchocerca</taxon>
    </lineage>
</organism>
<accession>A0A183HWQ5</accession>
<keyword evidence="2" id="KW-1185">Reference proteome</keyword>
<dbReference type="EMBL" id="UZAJ01017833">
    <property type="protein sequence ID" value="VDO80347.1"/>
    <property type="molecule type" value="Genomic_DNA"/>
</dbReference>
<evidence type="ECO:0000313" key="2">
    <source>
        <dbReference type="Proteomes" id="UP000267606"/>
    </source>
</evidence>
<evidence type="ECO:0000313" key="3">
    <source>
        <dbReference type="WBParaSite" id="OFLC_0001191701-mRNA-1"/>
    </source>
</evidence>
<proteinExistence type="predicted"/>
<sequence>MKKNTGTNDCSYIINACSHSDSAIICEAVSEHDECGKKLTRNDFLKAHKKKIPLKGYFLQCALRLRR</sequence>
<reference evidence="1 2" key="2">
    <citation type="submission" date="2018-11" db="EMBL/GenBank/DDBJ databases">
        <authorList>
            <consortium name="Pathogen Informatics"/>
        </authorList>
    </citation>
    <scope>NUCLEOTIDE SEQUENCE [LARGE SCALE GENOMIC DNA]</scope>
</reference>
<protein>
    <submittedName>
        <fullName evidence="3">DUF1540 domain-containing protein</fullName>
    </submittedName>
</protein>
<gene>
    <name evidence="1" type="ORF">OFLC_LOCUS11915</name>
</gene>
<dbReference type="WBParaSite" id="OFLC_0001191701-mRNA-1">
    <property type="protein sequence ID" value="OFLC_0001191701-mRNA-1"/>
    <property type="gene ID" value="OFLC_0001191701"/>
</dbReference>
<evidence type="ECO:0000313" key="1">
    <source>
        <dbReference type="EMBL" id="VDO80347.1"/>
    </source>
</evidence>
<dbReference type="Proteomes" id="UP000267606">
    <property type="component" value="Unassembled WGS sequence"/>
</dbReference>
<dbReference type="AlphaFoldDB" id="A0A183HWQ5"/>
<reference evidence="3" key="1">
    <citation type="submission" date="2016-06" db="UniProtKB">
        <authorList>
            <consortium name="WormBaseParasite"/>
        </authorList>
    </citation>
    <scope>IDENTIFICATION</scope>
</reference>